<protein>
    <submittedName>
        <fullName evidence="1">Uncharacterized protein</fullName>
    </submittedName>
</protein>
<name>A0A4Q9NQW3_9APHY</name>
<reference evidence="1 2" key="1">
    <citation type="submission" date="2019-01" db="EMBL/GenBank/DDBJ databases">
        <title>Draft genome sequences of three monokaryotic isolates of the white-rot basidiomycete fungus Dichomitus squalens.</title>
        <authorList>
            <consortium name="DOE Joint Genome Institute"/>
            <person name="Lopez S.C."/>
            <person name="Andreopoulos B."/>
            <person name="Pangilinan J."/>
            <person name="Lipzen A."/>
            <person name="Riley R."/>
            <person name="Ahrendt S."/>
            <person name="Ng V."/>
            <person name="Barry K."/>
            <person name="Daum C."/>
            <person name="Grigoriev I.V."/>
            <person name="Hilden K.S."/>
            <person name="Makela M.R."/>
            <person name="de Vries R.P."/>
        </authorList>
    </citation>
    <scope>NUCLEOTIDE SEQUENCE [LARGE SCALE GENOMIC DNA]</scope>
    <source>
        <strain evidence="1 2">CBS 464.89</strain>
    </source>
</reference>
<organism evidence="1 2">
    <name type="scientific">Dichomitus squalens</name>
    <dbReference type="NCBI Taxonomy" id="114155"/>
    <lineage>
        <taxon>Eukaryota</taxon>
        <taxon>Fungi</taxon>
        <taxon>Dikarya</taxon>
        <taxon>Basidiomycota</taxon>
        <taxon>Agaricomycotina</taxon>
        <taxon>Agaricomycetes</taxon>
        <taxon>Polyporales</taxon>
        <taxon>Polyporaceae</taxon>
        <taxon>Dichomitus</taxon>
    </lineage>
</organism>
<dbReference type="PANTHER" id="PTHR21310:SF15">
    <property type="entry name" value="AMINOGLYCOSIDE PHOSPHOTRANSFERASE DOMAIN-CONTAINING PROTEIN"/>
    <property type="match status" value="1"/>
</dbReference>
<dbReference type="InterPro" id="IPR051678">
    <property type="entry name" value="AGP_Transferase"/>
</dbReference>
<evidence type="ECO:0000313" key="2">
    <source>
        <dbReference type="Proteomes" id="UP000292082"/>
    </source>
</evidence>
<feature type="non-terminal residue" evidence="1">
    <location>
        <position position="1"/>
    </location>
</feature>
<sequence>SKQVATVDYLAHHSSIPVPAVLAHSSGAGGEQGAPCYVVFQKPLGVCAENIFPSMTPIEQRLVIGAIARWMVELFDHRFDAIGSLRFADEGVYKIGPIVMKPFYSDGRSKLTLDRGPFDSAKAYYRACALRELDSARVFFAQDASASFLSF</sequence>
<proteinExistence type="predicted"/>
<gene>
    <name evidence="1" type="ORF">BD310DRAFT_810082</name>
</gene>
<dbReference type="Proteomes" id="UP000292082">
    <property type="component" value="Unassembled WGS sequence"/>
</dbReference>
<dbReference type="AlphaFoldDB" id="A0A4Q9NQW3"/>
<evidence type="ECO:0000313" key="1">
    <source>
        <dbReference type="EMBL" id="TBU62704.1"/>
    </source>
</evidence>
<dbReference type="PANTHER" id="PTHR21310">
    <property type="entry name" value="AMINOGLYCOSIDE PHOSPHOTRANSFERASE-RELATED-RELATED"/>
    <property type="match status" value="1"/>
</dbReference>
<accession>A0A4Q9NQW3</accession>
<dbReference type="EMBL" id="ML145092">
    <property type="protein sequence ID" value="TBU62704.1"/>
    <property type="molecule type" value="Genomic_DNA"/>
</dbReference>
<dbReference type="STRING" id="114155.A0A4Q9NQW3"/>
<keyword evidence="2" id="KW-1185">Reference proteome</keyword>